<dbReference type="Gene3D" id="1.20.5.1000">
    <property type="entry name" value="arf6 gtpase in complex with a specific effector, jip4"/>
    <property type="match status" value="1"/>
</dbReference>
<protein>
    <recommendedName>
        <fullName evidence="3">C-type lectin domain-containing protein</fullName>
    </recommendedName>
</protein>
<dbReference type="InterPro" id="IPR016187">
    <property type="entry name" value="CTDL_fold"/>
</dbReference>
<accession>A0AAR2L7Q7</accession>
<proteinExistence type="predicted"/>
<keyword evidence="5" id="KW-1185">Reference proteome</keyword>
<name>A0AAR2L7Q7_PYGNA</name>
<dbReference type="Pfam" id="PF00059">
    <property type="entry name" value="Lectin_C"/>
    <property type="match status" value="1"/>
</dbReference>
<reference evidence="4" key="3">
    <citation type="submission" date="2025-09" db="UniProtKB">
        <authorList>
            <consortium name="Ensembl"/>
        </authorList>
    </citation>
    <scope>IDENTIFICATION</scope>
</reference>
<keyword evidence="2" id="KW-0175">Coiled coil</keyword>
<reference evidence="4 5" key="1">
    <citation type="submission" date="2020-10" db="EMBL/GenBank/DDBJ databases">
        <title>Pygocentrus nattereri (red-bellied piranha) genome, fPygNat1, primary haplotype.</title>
        <authorList>
            <person name="Myers G."/>
            <person name="Meyer A."/>
            <person name="Karagic N."/>
            <person name="Pippel M."/>
            <person name="Winkler S."/>
            <person name="Tracey A."/>
            <person name="Wood J."/>
            <person name="Formenti G."/>
            <person name="Howe K."/>
            <person name="Fedrigo O."/>
            <person name="Jarvis E.D."/>
        </authorList>
    </citation>
    <scope>NUCLEOTIDE SEQUENCE [LARGE SCALE GENOMIC DNA]</scope>
</reference>
<feature type="coiled-coil region" evidence="2">
    <location>
        <begin position="24"/>
        <end position="51"/>
    </location>
</feature>
<dbReference type="CDD" id="cd03590">
    <property type="entry name" value="CLECT_DC-SIGN_like"/>
    <property type="match status" value="1"/>
</dbReference>
<dbReference type="SMART" id="SM00034">
    <property type="entry name" value="CLECT"/>
    <property type="match status" value="1"/>
</dbReference>
<dbReference type="InterPro" id="IPR033989">
    <property type="entry name" value="CD209-like_CTLD"/>
</dbReference>
<feature type="domain" description="C-type lectin" evidence="3">
    <location>
        <begin position="83"/>
        <end position="201"/>
    </location>
</feature>
<dbReference type="Proteomes" id="UP001501920">
    <property type="component" value="Chromosome 22"/>
</dbReference>
<dbReference type="GO" id="GO:0030246">
    <property type="term" value="F:carbohydrate binding"/>
    <property type="evidence" value="ECO:0007669"/>
    <property type="project" value="UniProtKB-KW"/>
</dbReference>
<dbReference type="Gene3D" id="3.10.100.10">
    <property type="entry name" value="Mannose-Binding Protein A, subunit A"/>
    <property type="match status" value="1"/>
</dbReference>
<dbReference type="PANTHER" id="PTHR22803">
    <property type="entry name" value="MANNOSE, PHOSPHOLIPASE, LECTIN RECEPTOR RELATED"/>
    <property type="match status" value="1"/>
</dbReference>
<evidence type="ECO:0000313" key="5">
    <source>
        <dbReference type="Proteomes" id="UP001501920"/>
    </source>
</evidence>
<dbReference type="SUPFAM" id="SSF56436">
    <property type="entry name" value="C-type lectin-like"/>
    <property type="match status" value="1"/>
</dbReference>
<reference evidence="4" key="2">
    <citation type="submission" date="2025-08" db="UniProtKB">
        <authorList>
            <consortium name="Ensembl"/>
        </authorList>
    </citation>
    <scope>IDENTIFICATION</scope>
</reference>
<dbReference type="InterPro" id="IPR050111">
    <property type="entry name" value="C-type_lectin/snaclec_domain"/>
</dbReference>
<dbReference type="PROSITE" id="PS50041">
    <property type="entry name" value="C_TYPE_LECTIN_2"/>
    <property type="match status" value="1"/>
</dbReference>
<dbReference type="InterPro" id="IPR001304">
    <property type="entry name" value="C-type_lectin-like"/>
</dbReference>
<dbReference type="InterPro" id="IPR016186">
    <property type="entry name" value="C-type_lectin-like/link_sf"/>
</dbReference>
<evidence type="ECO:0000259" key="3">
    <source>
        <dbReference type="PROSITE" id="PS50041"/>
    </source>
</evidence>
<evidence type="ECO:0000313" key="4">
    <source>
        <dbReference type="Ensembl" id="ENSPNAP00000070739.1"/>
    </source>
</evidence>
<dbReference type="AlphaFoldDB" id="A0AAR2L7Q7"/>
<evidence type="ECO:0000256" key="1">
    <source>
        <dbReference type="ARBA" id="ARBA00022734"/>
    </source>
</evidence>
<sequence>MELGQLQSSLVNITKEKVQLWSTNNIISKQRDQLQNRFDSISNERNQLLDTNNRLALERNKLQTSYDQMVFLFVACPAGWTKFMFSCYYMSTFGKTWEESRQDCRMKGADLVIINSREEQQFVFGIGRTLWIGLTDRAIEGHWKWVDDTSLGTGYWLPGEPNNAHYQGENCAEVIHHVGSTDALSSWNDISCSSVLSWVCEKKMRCTAEYTE</sequence>
<keyword evidence="1" id="KW-0430">Lectin</keyword>
<organism evidence="4 5">
    <name type="scientific">Pygocentrus nattereri</name>
    <name type="common">Red-bellied piranha</name>
    <dbReference type="NCBI Taxonomy" id="42514"/>
    <lineage>
        <taxon>Eukaryota</taxon>
        <taxon>Metazoa</taxon>
        <taxon>Chordata</taxon>
        <taxon>Craniata</taxon>
        <taxon>Vertebrata</taxon>
        <taxon>Euteleostomi</taxon>
        <taxon>Actinopterygii</taxon>
        <taxon>Neopterygii</taxon>
        <taxon>Teleostei</taxon>
        <taxon>Ostariophysi</taxon>
        <taxon>Characiformes</taxon>
        <taxon>Characoidei</taxon>
        <taxon>Pygocentrus</taxon>
    </lineage>
</organism>
<dbReference type="GeneTree" id="ENSGT01020000230338"/>
<dbReference type="Ensembl" id="ENSPNAT00000071446.1">
    <property type="protein sequence ID" value="ENSPNAP00000070739.1"/>
    <property type="gene ID" value="ENSPNAG00000030959.1"/>
</dbReference>
<evidence type="ECO:0000256" key="2">
    <source>
        <dbReference type="SAM" id="Coils"/>
    </source>
</evidence>